<protein>
    <submittedName>
        <fullName evidence="1">Phage portal protein</fullName>
    </submittedName>
</protein>
<dbReference type="OMA" id="WGFTVKF"/>
<evidence type="ECO:0000313" key="2">
    <source>
        <dbReference type="Proteomes" id="UP000184604"/>
    </source>
</evidence>
<dbReference type="AlphaFoldDB" id="A0A1L5F307"/>
<dbReference type="EMBL" id="CP018335">
    <property type="protein sequence ID" value="APM37386.1"/>
    <property type="molecule type" value="Genomic_DNA"/>
</dbReference>
<dbReference type="Proteomes" id="UP000184604">
    <property type="component" value="Chromosome"/>
</dbReference>
<dbReference type="OrthoDB" id="1629754at2"/>
<reference evidence="1 2" key="1">
    <citation type="submission" date="2016-12" db="EMBL/GenBank/DDBJ databases">
        <title>Complete genome sequence of Clostridium kluyveri JZZ isolated from the pit mud of a Chinese flavor liquor-making factory.</title>
        <authorList>
            <person name="Wang Y."/>
        </authorList>
    </citation>
    <scope>NUCLEOTIDE SEQUENCE [LARGE SCALE GENOMIC DNA]</scope>
    <source>
        <strain evidence="1 2">JZZ</strain>
    </source>
</reference>
<name>A0A1L5F307_CLOKL</name>
<sequence length="206" mass="23961">MYGTEKYGTTGYSQEQQISDEEIKSYKPDLLYRLPPHLKEIPEFKSWGDVSSYELGLSAWQEEDILNQCFIDTATWGLVFWESIFSIPTDLNKSYEDRRAVIKAKLRGSGTTTRQMIKNTAEAFSGGECDVIMHPEDYSFTVQFIGIKGIPKNLEDFKQMLEDIKPAHLGYYLKYTYTVWNFLKDKNLTWNQAKPKTWNDLKVYDG</sequence>
<dbReference type="InterPro" id="IPR018755">
    <property type="entry name" value="Phage_Mu_Gp48"/>
</dbReference>
<dbReference type="Pfam" id="PF10076">
    <property type="entry name" value="Phage_Mu_Gp48"/>
    <property type="match status" value="1"/>
</dbReference>
<evidence type="ECO:0000313" key="1">
    <source>
        <dbReference type="EMBL" id="APM37386.1"/>
    </source>
</evidence>
<proteinExistence type="predicted"/>
<organism evidence="1 2">
    <name type="scientific">Clostridium kluyveri</name>
    <dbReference type="NCBI Taxonomy" id="1534"/>
    <lineage>
        <taxon>Bacteria</taxon>
        <taxon>Bacillati</taxon>
        <taxon>Bacillota</taxon>
        <taxon>Clostridia</taxon>
        <taxon>Eubacteriales</taxon>
        <taxon>Clostridiaceae</taxon>
        <taxon>Clostridium</taxon>
    </lineage>
</organism>
<gene>
    <name evidence="1" type="ORF">BS101_00695</name>
</gene>
<dbReference type="RefSeq" id="WP_012103584.1">
    <property type="nucleotide sequence ID" value="NZ_CP018335.1"/>
</dbReference>
<accession>A0A1L5F307</accession>